<dbReference type="AlphaFoldDB" id="A0A815J4V9"/>
<organism evidence="3 5">
    <name type="scientific">Adineta ricciae</name>
    <name type="common">Rotifer</name>
    <dbReference type="NCBI Taxonomy" id="249248"/>
    <lineage>
        <taxon>Eukaryota</taxon>
        <taxon>Metazoa</taxon>
        <taxon>Spiralia</taxon>
        <taxon>Gnathifera</taxon>
        <taxon>Rotifera</taxon>
        <taxon>Eurotatoria</taxon>
        <taxon>Bdelloidea</taxon>
        <taxon>Adinetida</taxon>
        <taxon>Adinetidae</taxon>
        <taxon>Adineta</taxon>
    </lineage>
</organism>
<dbReference type="EMBL" id="CAJNOJ010000291">
    <property type="protein sequence ID" value="CAF1374400.1"/>
    <property type="molecule type" value="Genomic_DNA"/>
</dbReference>
<name>A0A815J4V9_ADIRI</name>
<evidence type="ECO:0000313" key="5">
    <source>
        <dbReference type="Proteomes" id="UP000663852"/>
    </source>
</evidence>
<evidence type="ECO:0000313" key="3">
    <source>
        <dbReference type="EMBL" id="CAF1374400.1"/>
    </source>
</evidence>
<dbReference type="OrthoDB" id="10448017at2759"/>
<evidence type="ECO:0000256" key="1">
    <source>
        <dbReference type="SAM" id="MobiDB-lite"/>
    </source>
</evidence>
<protein>
    <submittedName>
        <fullName evidence="3">Uncharacterized protein</fullName>
    </submittedName>
</protein>
<dbReference type="Proteomes" id="UP000663828">
    <property type="component" value="Unassembled WGS sequence"/>
</dbReference>
<keyword evidence="4" id="KW-1185">Reference proteome</keyword>
<proteinExistence type="predicted"/>
<dbReference type="Proteomes" id="UP000663852">
    <property type="component" value="Unassembled WGS sequence"/>
</dbReference>
<gene>
    <name evidence="3" type="ORF">EDS130_LOCUS34563</name>
    <name evidence="2" type="ORF">XAT740_LOCUS20102</name>
</gene>
<feature type="compositionally biased region" description="Basic and acidic residues" evidence="1">
    <location>
        <begin position="1"/>
        <end position="12"/>
    </location>
</feature>
<evidence type="ECO:0000313" key="2">
    <source>
        <dbReference type="EMBL" id="CAF1134909.1"/>
    </source>
</evidence>
<feature type="region of interest" description="Disordered" evidence="1">
    <location>
        <begin position="1"/>
        <end position="21"/>
    </location>
</feature>
<reference evidence="3" key="1">
    <citation type="submission" date="2021-02" db="EMBL/GenBank/DDBJ databases">
        <authorList>
            <person name="Nowell W R."/>
        </authorList>
    </citation>
    <scope>NUCLEOTIDE SEQUENCE</scope>
</reference>
<evidence type="ECO:0000313" key="4">
    <source>
        <dbReference type="Proteomes" id="UP000663828"/>
    </source>
</evidence>
<comment type="caution">
    <text evidence="3">The sequence shown here is derived from an EMBL/GenBank/DDBJ whole genome shotgun (WGS) entry which is preliminary data.</text>
</comment>
<accession>A0A815J4V9</accession>
<sequence>MPGKKNKSEKSGFGRNFHKSMQIERELKQRDLKFSENVKEQKDLQEFLDEHQRFFEVYLENCISFHSKLPVRNLFEDMMTFLEDFVNMKHRVNLQKKLNCIDIEYECSDQLLYLFNFDHLKDNYGSRNFVEDINNYSLSKDLSNLHEEYSCVCFVHLLEKHQWIVILSDPGNSKTTILRWIIHKFDRAVKNNCRIVRFEADNCSAINIPVHISILIRIVEFVTWFEEDPIKTLIDYIGEHT</sequence>
<dbReference type="EMBL" id="CAJNOR010001392">
    <property type="protein sequence ID" value="CAF1134909.1"/>
    <property type="molecule type" value="Genomic_DNA"/>
</dbReference>